<evidence type="ECO:0000256" key="6">
    <source>
        <dbReference type="SAM" id="MobiDB-lite"/>
    </source>
</evidence>
<protein>
    <recommendedName>
        <fullName evidence="7">MADS-box domain-containing protein</fullName>
    </recommendedName>
</protein>
<dbReference type="Gene3D" id="3.40.1810.10">
    <property type="entry name" value="Transcription factor, MADS-box"/>
    <property type="match status" value="1"/>
</dbReference>
<dbReference type="AlphaFoldDB" id="A0A0D9WQN6"/>
<dbReference type="Gramene" id="LPERR06G13540.1">
    <property type="protein sequence ID" value="LPERR06G13540.1"/>
    <property type="gene ID" value="LPERR06G13540"/>
</dbReference>
<dbReference type="GO" id="GO:0046983">
    <property type="term" value="F:protein dimerization activity"/>
    <property type="evidence" value="ECO:0007669"/>
    <property type="project" value="InterPro"/>
</dbReference>
<reference evidence="9" key="2">
    <citation type="submission" date="2013-12" db="EMBL/GenBank/DDBJ databases">
        <authorList>
            <person name="Yu Y."/>
            <person name="Lee S."/>
            <person name="de Baynast K."/>
            <person name="Wissotski M."/>
            <person name="Liu L."/>
            <person name="Talag J."/>
            <person name="Goicoechea J."/>
            <person name="Angelova A."/>
            <person name="Jetty R."/>
            <person name="Kudrna D."/>
            <person name="Golser W."/>
            <person name="Rivera L."/>
            <person name="Zhang J."/>
            <person name="Wing R."/>
        </authorList>
    </citation>
    <scope>NUCLEOTIDE SEQUENCE</scope>
</reference>
<evidence type="ECO:0000256" key="4">
    <source>
        <dbReference type="ARBA" id="ARBA00023163"/>
    </source>
</evidence>
<dbReference type="HOGENOM" id="CLU_1838000_0_0_1"/>
<feature type="domain" description="MADS-box" evidence="7">
    <location>
        <begin position="2"/>
        <end position="62"/>
    </location>
</feature>
<reference evidence="8 9" key="1">
    <citation type="submission" date="2012-08" db="EMBL/GenBank/DDBJ databases">
        <title>Oryza genome evolution.</title>
        <authorList>
            <person name="Wing R.A."/>
        </authorList>
    </citation>
    <scope>NUCLEOTIDE SEQUENCE</scope>
</reference>
<keyword evidence="4" id="KW-0804">Transcription</keyword>
<dbReference type="SUPFAM" id="SSF55455">
    <property type="entry name" value="SRF-like"/>
    <property type="match status" value="1"/>
</dbReference>
<dbReference type="Pfam" id="PF00319">
    <property type="entry name" value="SRF-TF"/>
    <property type="match status" value="1"/>
</dbReference>
<dbReference type="GO" id="GO:0003677">
    <property type="term" value="F:DNA binding"/>
    <property type="evidence" value="ECO:0007669"/>
    <property type="project" value="UniProtKB-KW"/>
</dbReference>
<dbReference type="Proteomes" id="UP000032180">
    <property type="component" value="Chromosome 6"/>
</dbReference>
<dbReference type="InterPro" id="IPR050142">
    <property type="entry name" value="MADS-box/MEF2_TF"/>
</dbReference>
<dbReference type="InterPro" id="IPR002100">
    <property type="entry name" value="TF_MADSbox"/>
</dbReference>
<feature type="region of interest" description="Disordered" evidence="6">
    <location>
        <begin position="115"/>
        <end position="140"/>
    </location>
</feature>
<proteinExistence type="predicted"/>
<comment type="subcellular location">
    <subcellularLocation>
        <location evidence="1">Nucleus</location>
    </subcellularLocation>
</comment>
<evidence type="ECO:0000256" key="5">
    <source>
        <dbReference type="ARBA" id="ARBA00023242"/>
    </source>
</evidence>
<keyword evidence="5" id="KW-0539">Nucleus</keyword>
<dbReference type="eggNOG" id="KOG0014">
    <property type="taxonomic scope" value="Eukaryota"/>
</dbReference>
<accession>A0A0D9WQN6</accession>
<dbReference type="EnsemblPlants" id="LPERR06G13540.1">
    <property type="protein sequence ID" value="LPERR06G13540.1"/>
    <property type="gene ID" value="LPERR06G13540"/>
</dbReference>
<dbReference type="STRING" id="77586.A0A0D9WQN6"/>
<reference evidence="8" key="3">
    <citation type="submission" date="2015-04" db="UniProtKB">
        <authorList>
            <consortium name="EnsemblPlants"/>
        </authorList>
    </citation>
    <scope>IDENTIFICATION</scope>
</reference>
<feature type="compositionally biased region" description="Basic residues" evidence="6">
    <location>
        <begin position="128"/>
        <end position="140"/>
    </location>
</feature>
<evidence type="ECO:0000259" key="7">
    <source>
        <dbReference type="PROSITE" id="PS50066"/>
    </source>
</evidence>
<name>A0A0D9WQN6_9ORYZ</name>
<keyword evidence="2" id="KW-0805">Transcription regulation</keyword>
<dbReference type="InterPro" id="IPR036879">
    <property type="entry name" value="TF_MADSbox_sf"/>
</dbReference>
<evidence type="ECO:0000313" key="8">
    <source>
        <dbReference type="EnsemblPlants" id="LPERR06G13540.1"/>
    </source>
</evidence>
<organism evidence="8 9">
    <name type="scientific">Leersia perrieri</name>
    <dbReference type="NCBI Taxonomy" id="77586"/>
    <lineage>
        <taxon>Eukaryota</taxon>
        <taxon>Viridiplantae</taxon>
        <taxon>Streptophyta</taxon>
        <taxon>Embryophyta</taxon>
        <taxon>Tracheophyta</taxon>
        <taxon>Spermatophyta</taxon>
        <taxon>Magnoliopsida</taxon>
        <taxon>Liliopsida</taxon>
        <taxon>Poales</taxon>
        <taxon>Poaceae</taxon>
        <taxon>BOP clade</taxon>
        <taxon>Oryzoideae</taxon>
        <taxon>Oryzeae</taxon>
        <taxon>Oryzinae</taxon>
        <taxon>Leersia</taxon>
    </lineage>
</organism>
<keyword evidence="9" id="KW-1185">Reference proteome</keyword>
<dbReference type="PRINTS" id="PR00404">
    <property type="entry name" value="MADSDOMAIN"/>
</dbReference>
<evidence type="ECO:0000313" key="9">
    <source>
        <dbReference type="Proteomes" id="UP000032180"/>
    </source>
</evidence>
<keyword evidence="3" id="KW-0238">DNA-binding</keyword>
<evidence type="ECO:0000256" key="2">
    <source>
        <dbReference type="ARBA" id="ARBA00023015"/>
    </source>
</evidence>
<evidence type="ECO:0000256" key="1">
    <source>
        <dbReference type="ARBA" id="ARBA00004123"/>
    </source>
</evidence>
<evidence type="ECO:0000256" key="3">
    <source>
        <dbReference type="ARBA" id="ARBA00023125"/>
    </source>
</evidence>
<dbReference type="GO" id="GO:0005634">
    <property type="term" value="C:nucleus"/>
    <property type="evidence" value="ECO:0007669"/>
    <property type="project" value="UniProtKB-SubCell"/>
</dbReference>
<dbReference type="PROSITE" id="PS50066">
    <property type="entry name" value="MADS_BOX_2"/>
    <property type="match status" value="1"/>
</dbReference>
<dbReference type="PANTHER" id="PTHR48019">
    <property type="entry name" value="SERUM RESPONSE FACTOR HOMOLOG"/>
    <property type="match status" value="1"/>
</dbReference>
<dbReference type="SMART" id="SM00432">
    <property type="entry name" value="MADS"/>
    <property type="match status" value="1"/>
</dbReference>
<sequence length="140" mass="15263">MVAGRTILMRRIEKKESRQTTFSKRGPVVLKMASELSVRTGASVAVVVFSETGRVYAFGTPSSAATSSPQLAGRIKGAIRAGRVHWWDADAEALGLTELVRALERVRDSVRRPSAADVLLSAGGQPKQKPRRRRAQAKHK</sequence>